<dbReference type="Proteomes" id="UP001220702">
    <property type="component" value="Unassembled WGS sequence"/>
</dbReference>
<reference evidence="3" key="2">
    <citation type="journal article" date="2020" name="Appl. Environ. Microbiol.">
        <title>Multiple intercontinental introductions associated with the emergence of a plant pathogen in Europe.</title>
        <authorList>
            <person name="Landa B.B."/>
            <person name="Castillo A.I."/>
            <person name="Giampetruzzi A."/>
            <person name="Kahn A."/>
            <person name="Roman-Ecija M."/>
            <person name="Velasco-Amo M.P."/>
            <person name="Navas-Cortes J.A."/>
            <person name="Marco-Noales E."/>
            <person name="Barbe S."/>
            <person name="Moralejo E."/>
            <person name="Coletta-Filho H.D."/>
            <person name="Saldarelli P."/>
            <person name="Saponari M."/>
            <person name="Almeida R.P.P."/>
        </authorList>
    </citation>
    <scope>NUCLEOTIDE SEQUENCE</scope>
    <source>
        <strain evidence="3">XYL1981</strain>
    </source>
</reference>
<dbReference type="Proteomes" id="UP000474061">
    <property type="component" value="Unassembled WGS sequence"/>
</dbReference>
<dbReference type="EMBL" id="JAJKGN010000002">
    <property type="protein sequence ID" value="MDC6409303.1"/>
    <property type="molecule type" value="Genomic_DNA"/>
</dbReference>
<reference evidence="2" key="3">
    <citation type="submission" date="2021-11" db="EMBL/GenBank/DDBJ databases">
        <authorList>
            <person name="Denance N."/>
            <person name="Briand M."/>
            <person name="Dupas E."/>
            <person name="Durand K."/>
            <person name="Legendre B."/>
            <person name="Cunty A."/>
            <person name="Donnadieu C."/>
            <person name="Lopez Roques C."/>
            <person name="Cesbron S."/>
            <person name="Jacques M.A."/>
        </authorList>
    </citation>
    <scope>NUCLEOTIDE SEQUENCE</scope>
    <source>
        <strain evidence="2">CFBP8070</strain>
    </source>
</reference>
<gene>
    <name evidence="3" type="ORF">FG476_05470</name>
    <name evidence="2" type="ORF">LOK82_12045</name>
</gene>
<reference evidence="2" key="4">
    <citation type="journal article" date="2023" name="Commun. Biol.">
        <title>Suspicions of two bridgehead invasions of Xylella fastidiosa subsp. multiplex in France.</title>
        <authorList>
            <person name="Dupas E."/>
            <person name="Durand K."/>
            <person name="Rieux A."/>
            <person name="Briand M."/>
            <person name="Pruvost O."/>
            <person name="Cunty A."/>
            <person name="Denance N."/>
            <person name="Donnadieu C."/>
            <person name="Legendre B."/>
            <person name="Lopez-Roques C."/>
            <person name="Cesbron S."/>
            <person name="Ravigne V."/>
            <person name="Jacques M.A."/>
        </authorList>
    </citation>
    <scope>NUCLEOTIDE SEQUENCE</scope>
    <source>
        <strain evidence="2">CFBP8070</strain>
    </source>
</reference>
<dbReference type="AlphaFoldDB" id="A0A9Q4MHJ3"/>
<reference evidence="3" key="1">
    <citation type="submission" date="2019-05" db="EMBL/GenBank/DDBJ databases">
        <authorList>
            <person name="Castillo A."/>
            <person name="Giampetruzzi A."/>
            <person name="Landa B."/>
            <person name="Saponari M."/>
            <person name="Almeida R.P.P."/>
            <person name="Moralejo E."/>
            <person name="Marco-Noales E."/>
            <person name="Velasco-Amo M.P."/>
            <person name="Roman-Ecija M."/>
            <person name="Navarro I."/>
            <person name="Monterde A."/>
            <person name="Barbe S."/>
        </authorList>
    </citation>
    <scope>NUCLEOTIDE SEQUENCE</scope>
    <source>
        <strain evidence="3">XYL1981</strain>
    </source>
</reference>
<protein>
    <submittedName>
        <fullName evidence="3">Uncharacterized protein</fullName>
    </submittedName>
</protein>
<feature type="compositionally biased region" description="Low complexity" evidence="1">
    <location>
        <begin position="37"/>
        <end position="49"/>
    </location>
</feature>
<dbReference type="RefSeq" id="WP_071869500.1">
    <property type="nucleotide sequence ID" value="NZ_CP047134.1"/>
</dbReference>
<dbReference type="EMBL" id="VDCJ01000340">
    <property type="protein sequence ID" value="MRU23539.1"/>
    <property type="molecule type" value="Genomic_DNA"/>
</dbReference>
<comment type="caution">
    <text evidence="3">The sequence shown here is derived from an EMBL/GenBank/DDBJ whole genome shotgun (WGS) entry which is preliminary data.</text>
</comment>
<proteinExistence type="predicted"/>
<organism evidence="3 4">
    <name type="scientific">Xylella fastidiosa subsp. multiplex</name>
    <dbReference type="NCBI Taxonomy" id="644357"/>
    <lineage>
        <taxon>Bacteria</taxon>
        <taxon>Pseudomonadati</taxon>
        <taxon>Pseudomonadota</taxon>
        <taxon>Gammaproteobacteria</taxon>
        <taxon>Lysobacterales</taxon>
        <taxon>Lysobacteraceae</taxon>
        <taxon>Xylella</taxon>
    </lineage>
</organism>
<sequence>MNAKKSHYLYEVTLHNVQSGHQDKIDIKKMRQSSMTAAACGAQKAQPAPDGSRPSVIKKTTPK</sequence>
<evidence type="ECO:0000313" key="3">
    <source>
        <dbReference type="EMBL" id="MRU23539.1"/>
    </source>
</evidence>
<name>A0A9Q4MHJ3_XYLFS</name>
<accession>A0A9Q4MHJ3</accession>
<feature type="region of interest" description="Disordered" evidence="1">
    <location>
        <begin position="35"/>
        <end position="63"/>
    </location>
</feature>
<evidence type="ECO:0000313" key="4">
    <source>
        <dbReference type="Proteomes" id="UP000474061"/>
    </source>
</evidence>
<evidence type="ECO:0000313" key="2">
    <source>
        <dbReference type="EMBL" id="MDC6409303.1"/>
    </source>
</evidence>
<evidence type="ECO:0000256" key="1">
    <source>
        <dbReference type="SAM" id="MobiDB-lite"/>
    </source>
</evidence>